<reference evidence="3" key="1">
    <citation type="submission" date="2025-08" db="UniProtKB">
        <authorList>
            <consortium name="RefSeq"/>
        </authorList>
    </citation>
    <scope>IDENTIFICATION</scope>
    <source>
        <tissue evidence="3">Etiolated seedlings</tissue>
    </source>
</reference>
<evidence type="ECO:0000313" key="2">
    <source>
        <dbReference type="Proteomes" id="UP000087171"/>
    </source>
</evidence>
<gene>
    <name evidence="3" type="primary">LOC101499962</name>
</gene>
<evidence type="ECO:0000313" key="3">
    <source>
        <dbReference type="RefSeq" id="XP_004513736.1"/>
    </source>
</evidence>
<dbReference type="AlphaFoldDB" id="A0A1S2Z2B3"/>
<dbReference type="eggNOG" id="KOG1223">
    <property type="taxonomic scope" value="Eukaryota"/>
</dbReference>
<proteinExistence type="predicted"/>
<dbReference type="Proteomes" id="UP000087171">
    <property type="component" value="Unplaced"/>
</dbReference>
<dbReference type="SUPFAM" id="SSF56322">
    <property type="entry name" value="ADC synthase"/>
    <property type="match status" value="1"/>
</dbReference>
<feature type="domain" description="Chorismate-utilising enzyme C-terminal" evidence="1">
    <location>
        <begin position="5"/>
        <end position="213"/>
    </location>
</feature>
<dbReference type="PANTHER" id="PTHR11236">
    <property type="entry name" value="AMINOBENZOATE/ANTHRANILATE SYNTHASE"/>
    <property type="match status" value="1"/>
</dbReference>
<protein>
    <submittedName>
        <fullName evidence="3">Anthranilate synthase alpha subunit 1, chloroplastic-like</fullName>
    </submittedName>
</protein>
<dbReference type="OrthoDB" id="1865897at2759"/>
<dbReference type="STRING" id="3827.A0A1S2Z2B3"/>
<dbReference type="GO" id="GO:0000162">
    <property type="term" value="P:L-tryptophan biosynthetic process"/>
    <property type="evidence" value="ECO:0007669"/>
    <property type="project" value="TreeGrafter"/>
</dbReference>
<keyword evidence="2" id="KW-1185">Reference proteome</keyword>
<dbReference type="Gene3D" id="3.60.120.10">
    <property type="entry name" value="Anthranilate synthase"/>
    <property type="match status" value="1"/>
</dbReference>
<dbReference type="PaxDb" id="3827-XP_004513736.1"/>
<dbReference type="InterPro" id="IPR015890">
    <property type="entry name" value="Chorismate_C"/>
</dbReference>
<dbReference type="RefSeq" id="XP_004513736.1">
    <property type="nucleotide sequence ID" value="XM_004513679.2"/>
</dbReference>
<sequence>MRCILVASSPEILAGIKNKKIVNRPLAGTCKRGKTLEEDEKLSTQLLKDEKQCAEHVMLVDLGHNDIGKVSKSGSVKVEKLRNVERYSHVMHISSTVTGELQDHLTCWDSLRAALPVGTVSGAPKVRAMQLINELEVAMRGPYSRGFGYISFSGDMDIPLAMRTIVFPTGTRYDTMYSYKDLNQRREWIAYLQAGASIVVDSDPTDEYQECQNRRKRLILYLYFSRF</sequence>
<dbReference type="InterPro" id="IPR019999">
    <property type="entry name" value="Anth_synth_I-like"/>
</dbReference>
<name>A0A1S2Z2B3_CICAR</name>
<dbReference type="InterPro" id="IPR005801">
    <property type="entry name" value="ADC_synthase"/>
</dbReference>
<dbReference type="PRINTS" id="PR00095">
    <property type="entry name" value="ANTSNTHASEI"/>
</dbReference>
<dbReference type="PANTHER" id="PTHR11236:SF33">
    <property type="entry name" value="ANTHRANILATE SYNTHASE ALPHA SUBUNIT 1, CHLOROPLASTIC-RELATED"/>
    <property type="match status" value="1"/>
</dbReference>
<evidence type="ECO:0000259" key="1">
    <source>
        <dbReference type="Pfam" id="PF00425"/>
    </source>
</evidence>
<dbReference type="GeneID" id="101499962"/>
<accession>A0A1S2Z2B3</accession>
<dbReference type="Pfam" id="PF00425">
    <property type="entry name" value="Chorismate_bind"/>
    <property type="match status" value="1"/>
</dbReference>
<dbReference type="RefSeq" id="XP_073225372.1">
    <property type="nucleotide sequence ID" value="XM_073369271.1"/>
</dbReference>
<organism evidence="2 3">
    <name type="scientific">Cicer arietinum</name>
    <name type="common">Chickpea</name>
    <name type="synonym">Garbanzo</name>
    <dbReference type="NCBI Taxonomy" id="3827"/>
    <lineage>
        <taxon>Eukaryota</taxon>
        <taxon>Viridiplantae</taxon>
        <taxon>Streptophyta</taxon>
        <taxon>Embryophyta</taxon>
        <taxon>Tracheophyta</taxon>
        <taxon>Spermatophyta</taxon>
        <taxon>Magnoliopsida</taxon>
        <taxon>eudicotyledons</taxon>
        <taxon>Gunneridae</taxon>
        <taxon>Pentapetalae</taxon>
        <taxon>rosids</taxon>
        <taxon>fabids</taxon>
        <taxon>Fabales</taxon>
        <taxon>Fabaceae</taxon>
        <taxon>Papilionoideae</taxon>
        <taxon>50 kb inversion clade</taxon>
        <taxon>NPAAA clade</taxon>
        <taxon>Hologalegina</taxon>
        <taxon>IRL clade</taxon>
        <taxon>Cicereae</taxon>
        <taxon>Cicer</taxon>
    </lineage>
</organism>